<evidence type="ECO:0000313" key="2">
    <source>
        <dbReference type="Proteomes" id="UP000198748"/>
    </source>
</evidence>
<accession>A0A1G7ZJH6</accession>
<dbReference type="RefSeq" id="WP_090157338.1">
    <property type="nucleotide sequence ID" value="NZ_FNAN01000028.1"/>
</dbReference>
<protein>
    <submittedName>
        <fullName evidence="1">Uncharacterized protein</fullName>
    </submittedName>
</protein>
<gene>
    <name evidence="1" type="ORF">SAMN04487996_12850</name>
</gene>
<dbReference type="Pfam" id="PF22028">
    <property type="entry name" value="DUF6934"/>
    <property type="match status" value="1"/>
</dbReference>
<dbReference type="OrthoDB" id="1343312at2"/>
<keyword evidence="2" id="KW-1185">Reference proteome</keyword>
<dbReference type="InterPro" id="IPR053865">
    <property type="entry name" value="DUF6934"/>
</dbReference>
<dbReference type="Proteomes" id="UP000198748">
    <property type="component" value="Unassembled WGS sequence"/>
</dbReference>
<sequence length="147" mass="16909">MNQEKYDLSIEEDSQTYKFTSEGPQGHIQKVIVFSPLFGIEGYYNLSFGDWNESMQKVDDSVVTNNLDTLKVLATVAQAVDSFLVANPDVVIFASGRDAARNRLYRMSIQKCLKEIKNRFVLRGSSNKKWRPFKNGFDYDAFTLFRK</sequence>
<proteinExistence type="predicted"/>
<dbReference type="STRING" id="659014.SAMN04487996_12850"/>
<dbReference type="AlphaFoldDB" id="A0A1G7ZJH6"/>
<evidence type="ECO:0000313" key="1">
    <source>
        <dbReference type="EMBL" id="SDH08858.1"/>
    </source>
</evidence>
<organism evidence="1 2">
    <name type="scientific">Dyadobacter soli</name>
    <dbReference type="NCBI Taxonomy" id="659014"/>
    <lineage>
        <taxon>Bacteria</taxon>
        <taxon>Pseudomonadati</taxon>
        <taxon>Bacteroidota</taxon>
        <taxon>Cytophagia</taxon>
        <taxon>Cytophagales</taxon>
        <taxon>Spirosomataceae</taxon>
        <taxon>Dyadobacter</taxon>
    </lineage>
</organism>
<name>A0A1G7ZJH6_9BACT</name>
<dbReference type="EMBL" id="FNAN01000028">
    <property type="protein sequence ID" value="SDH08858.1"/>
    <property type="molecule type" value="Genomic_DNA"/>
</dbReference>
<reference evidence="2" key="1">
    <citation type="submission" date="2016-10" db="EMBL/GenBank/DDBJ databases">
        <authorList>
            <person name="Varghese N."/>
            <person name="Submissions S."/>
        </authorList>
    </citation>
    <scope>NUCLEOTIDE SEQUENCE [LARGE SCALE GENOMIC DNA]</scope>
    <source>
        <strain evidence="2">DSM 25329</strain>
    </source>
</reference>